<evidence type="ECO:0000259" key="9">
    <source>
        <dbReference type="PROSITE" id="PS50928"/>
    </source>
</evidence>
<keyword evidence="3" id="KW-1003">Cell membrane</keyword>
<evidence type="ECO:0000313" key="10">
    <source>
        <dbReference type="EMBL" id="GAA2416187.1"/>
    </source>
</evidence>
<evidence type="ECO:0000256" key="3">
    <source>
        <dbReference type="ARBA" id="ARBA00022475"/>
    </source>
</evidence>
<dbReference type="InterPro" id="IPR035906">
    <property type="entry name" value="MetI-like_sf"/>
</dbReference>
<dbReference type="EMBL" id="BAAARW010000011">
    <property type="protein sequence ID" value="GAA2416187.1"/>
    <property type="molecule type" value="Genomic_DNA"/>
</dbReference>
<comment type="subcellular location">
    <subcellularLocation>
        <location evidence="1 7">Cell membrane</location>
        <topology evidence="1 7">Multi-pass membrane protein</topology>
    </subcellularLocation>
</comment>
<evidence type="ECO:0000256" key="8">
    <source>
        <dbReference type="SAM" id="MobiDB-lite"/>
    </source>
</evidence>
<dbReference type="CDD" id="cd06261">
    <property type="entry name" value="TM_PBP2"/>
    <property type="match status" value="1"/>
</dbReference>
<comment type="similarity">
    <text evidence="7">Belongs to the binding-protein-dependent transport system permease family.</text>
</comment>
<protein>
    <submittedName>
        <fullName evidence="10">ABC transporter permease</fullName>
    </submittedName>
</protein>
<evidence type="ECO:0000256" key="6">
    <source>
        <dbReference type="ARBA" id="ARBA00023136"/>
    </source>
</evidence>
<dbReference type="PANTHER" id="PTHR30151">
    <property type="entry name" value="ALKANE SULFONATE ABC TRANSPORTER-RELATED, MEMBRANE SUBUNIT"/>
    <property type="match status" value="1"/>
</dbReference>
<keyword evidence="2 7" id="KW-0813">Transport</keyword>
<gene>
    <name evidence="10" type="ORF">GCM10010191_28230</name>
</gene>
<dbReference type="PANTHER" id="PTHR30151:SF0">
    <property type="entry name" value="ABC TRANSPORTER PERMEASE PROTEIN MJ0413-RELATED"/>
    <property type="match status" value="1"/>
</dbReference>
<dbReference type="Proteomes" id="UP001501231">
    <property type="component" value="Unassembled WGS sequence"/>
</dbReference>
<feature type="transmembrane region" description="Helical" evidence="7">
    <location>
        <begin position="252"/>
        <end position="272"/>
    </location>
</feature>
<dbReference type="PROSITE" id="PS50928">
    <property type="entry name" value="ABC_TM1"/>
    <property type="match status" value="1"/>
</dbReference>
<keyword evidence="6 7" id="KW-0472">Membrane</keyword>
<feature type="transmembrane region" description="Helical" evidence="7">
    <location>
        <begin position="93"/>
        <end position="114"/>
    </location>
</feature>
<comment type="caution">
    <text evidence="10">The sequence shown here is derived from an EMBL/GenBank/DDBJ whole genome shotgun (WGS) entry which is preliminary data.</text>
</comment>
<evidence type="ECO:0000256" key="4">
    <source>
        <dbReference type="ARBA" id="ARBA00022692"/>
    </source>
</evidence>
<feature type="transmembrane region" description="Helical" evidence="7">
    <location>
        <begin position="216"/>
        <end position="240"/>
    </location>
</feature>
<dbReference type="Pfam" id="PF00528">
    <property type="entry name" value="BPD_transp_1"/>
    <property type="match status" value="1"/>
</dbReference>
<keyword evidence="11" id="KW-1185">Reference proteome</keyword>
<evidence type="ECO:0000256" key="7">
    <source>
        <dbReference type="RuleBase" id="RU363032"/>
    </source>
</evidence>
<feature type="compositionally biased region" description="Basic and acidic residues" evidence="8">
    <location>
        <begin position="1"/>
        <end position="16"/>
    </location>
</feature>
<organism evidence="10 11">
    <name type="scientific">Actinomadura vinacea</name>
    <dbReference type="NCBI Taxonomy" id="115336"/>
    <lineage>
        <taxon>Bacteria</taxon>
        <taxon>Bacillati</taxon>
        <taxon>Actinomycetota</taxon>
        <taxon>Actinomycetes</taxon>
        <taxon>Streptosporangiales</taxon>
        <taxon>Thermomonosporaceae</taxon>
        <taxon>Actinomadura</taxon>
    </lineage>
</organism>
<evidence type="ECO:0000256" key="2">
    <source>
        <dbReference type="ARBA" id="ARBA00022448"/>
    </source>
</evidence>
<evidence type="ECO:0000256" key="1">
    <source>
        <dbReference type="ARBA" id="ARBA00004651"/>
    </source>
</evidence>
<dbReference type="Gene3D" id="1.10.3720.10">
    <property type="entry name" value="MetI-like"/>
    <property type="match status" value="1"/>
</dbReference>
<feature type="transmembrane region" description="Helical" evidence="7">
    <location>
        <begin position="142"/>
        <end position="167"/>
    </location>
</feature>
<evidence type="ECO:0000313" key="11">
    <source>
        <dbReference type="Proteomes" id="UP001501231"/>
    </source>
</evidence>
<reference evidence="11" key="1">
    <citation type="journal article" date="2019" name="Int. J. Syst. Evol. Microbiol.">
        <title>The Global Catalogue of Microorganisms (GCM) 10K type strain sequencing project: providing services to taxonomists for standard genome sequencing and annotation.</title>
        <authorList>
            <consortium name="The Broad Institute Genomics Platform"/>
            <consortium name="The Broad Institute Genome Sequencing Center for Infectious Disease"/>
            <person name="Wu L."/>
            <person name="Ma J."/>
        </authorList>
    </citation>
    <scope>NUCLEOTIDE SEQUENCE [LARGE SCALE GENOMIC DNA]</scope>
    <source>
        <strain evidence="11">JCM 3325</strain>
    </source>
</reference>
<sequence>MTTPVKEKQETKEKGRSPRSSGAPIRLLRGGSERLWLIVLVLIGWEIGTRVAEEEYFPPPSKIVSSLHEIWFSGPASRLFLTDKAVDDFSTSLGHLFAGWLVACAVGVVLGVAIGRSRTLNDLLDPVLQFLRAVPPPTLLPFFIMVFQLGATMQIVTIAFSVVWPVLLNSADGARTVEALQLETAKVFGLSRYRRLVTVILPAAGPKIIAGVRVSLGFALILMVLSELVGSTAGIGAQLIGAQRDFDLPAMWAGIVMLGVLGLLFNGAFVLLERRLLGWHSGARRLAN</sequence>
<dbReference type="RefSeq" id="WP_344589370.1">
    <property type="nucleotide sequence ID" value="NZ_BAAARW010000011.1"/>
</dbReference>
<feature type="region of interest" description="Disordered" evidence="8">
    <location>
        <begin position="1"/>
        <end position="24"/>
    </location>
</feature>
<keyword evidence="4 7" id="KW-0812">Transmembrane</keyword>
<accession>A0ABP5W2Y8</accession>
<feature type="domain" description="ABC transmembrane type-1" evidence="9">
    <location>
        <begin position="89"/>
        <end position="273"/>
    </location>
</feature>
<proteinExistence type="inferred from homology"/>
<dbReference type="SUPFAM" id="SSF161098">
    <property type="entry name" value="MetI-like"/>
    <property type="match status" value="1"/>
</dbReference>
<dbReference type="InterPro" id="IPR000515">
    <property type="entry name" value="MetI-like"/>
</dbReference>
<keyword evidence="5 7" id="KW-1133">Transmembrane helix</keyword>
<name>A0ABP5W2Y8_9ACTN</name>
<evidence type="ECO:0000256" key="5">
    <source>
        <dbReference type="ARBA" id="ARBA00022989"/>
    </source>
</evidence>